<gene>
    <name evidence="2" type="ORF">AV654_17765</name>
</gene>
<evidence type="ECO:0008006" key="4">
    <source>
        <dbReference type="Google" id="ProtNLM"/>
    </source>
</evidence>
<evidence type="ECO:0000256" key="1">
    <source>
        <dbReference type="SAM" id="Phobius"/>
    </source>
</evidence>
<keyword evidence="3" id="KW-1185">Reference proteome</keyword>
<proteinExistence type="predicted"/>
<dbReference type="Proteomes" id="UP000076563">
    <property type="component" value="Unassembled WGS sequence"/>
</dbReference>
<keyword evidence="1" id="KW-1133">Transmembrane helix</keyword>
<protein>
    <recommendedName>
        <fullName evidence="4">Phage tail tape measure protein</fullName>
    </recommendedName>
</protein>
<sequence length="590" mass="65000">MIETIKSYLVSLGFSVDPNSYNQATKAIGSVEQGIVKFAGSAVTKFALATTAVASFVAASSIGIAKFIGDLAQADLENEKLARQLWMSKDAAAAYNSTLKAMGVTLQDLYLSPELMQDFRQLNQQAKNLRPPTEFAEQMKMVRSIQFEFARMKLEATYALQWIGYYFVKYMEGPMKQIKQTLSEINGVIVKTMPSWTKIIAQVMSWFARMGIAAFRYFKDIVRIFNDLGSAIPRNLKLIGAAVAALGVIISTGPFGIITATLLSLILLLDDFYTYLDGGESQFGSFWKKLEDFYDKLKGSGVIDGFKKGWSEAFESISQGIETAGKEIAGFYEDLKKNGTLDNLEQAFANTFNIIEQIFNGAKKWVQDLYTELGKQGVLTDLKNNFEEVLGAVSNLFNGVTKLIDKLLGLDETKTTLDEIGKILRDVIIVSLQTVSDLLKGIAGYVNLISSLTDGSVLDNTKQAGKSAAERLAEKPEINNQGFWESIWWTTQELTNKWKSQDFTDKFNRAMGLVAEAVSGNEGQNGGPVLGPPAPGYIYPQNTQNNTNNNTTVSMNPTFNIYGSDPKATAGAAQNHMDSMFIRNMSGVIR</sequence>
<keyword evidence="1" id="KW-0812">Transmembrane</keyword>
<keyword evidence="1" id="KW-0472">Membrane</keyword>
<evidence type="ECO:0000313" key="2">
    <source>
        <dbReference type="EMBL" id="KZE79316.1"/>
    </source>
</evidence>
<feature type="transmembrane region" description="Helical" evidence="1">
    <location>
        <begin position="199"/>
        <end position="218"/>
    </location>
</feature>
<name>A0A163YEX8_9BACL</name>
<accession>A0A163YEX8</accession>
<evidence type="ECO:0000313" key="3">
    <source>
        <dbReference type="Proteomes" id="UP000076563"/>
    </source>
</evidence>
<comment type="caution">
    <text evidence="2">The sequence shown here is derived from an EMBL/GenBank/DDBJ whole genome shotgun (WGS) entry which is preliminary data.</text>
</comment>
<dbReference type="AlphaFoldDB" id="A0A163YEX8"/>
<dbReference type="EMBL" id="LQRA01000052">
    <property type="protein sequence ID" value="KZE79316.1"/>
    <property type="molecule type" value="Genomic_DNA"/>
</dbReference>
<reference evidence="3" key="1">
    <citation type="submission" date="2016-01" db="EMBL/GenBank/DDBJ databases">
        <title>Draft genome of Chromobacterium sp. F49.</title>
        <authorList>
            <person name="Hong K.W."/>
        </authorList>
    </citation>
    <scope>NUCLEOTIDE SEQUENCE [LARGE SCALE GENOMIC DNA]</scope>
    <source>
        <strain evidence="3">M63</strain>
    </source>
</reference>
<dbReference type="OrthoDB" id="1899649at2"/>
<dbReference type="RefSeq" id="WP_063181999.1">
    <property type="nucleotide sequence ID" value="NZ_LQRA01000052.1"/>
</dbReference>
<organism evidence="2 3">
    <name type="scientific">Paenibacillus elgii</name>
    <dbReference type="NCBI Taxonomy" id="189691"/>
    <lineage>
        <taxon>Bacteria</taxon>
        <taxon>Bacillati</taxon>
        <taxon>Bacillota</taxon>
        <taxon>Bacilli</taxon>
        <taxon>Bacillales</taxon>
        <taxon>Paenibacillaceae</taxon>
        <taxon>Paenibacillus</taxon>
    </lineage>
</organism>
<feature type="transmembrane region" description="Helical" evidence="1">
    <location>
        <begin position="238"/>
        <end position="269"/>
    </location>
</feature>